<reference evidence="2" key="1">
    <citation type="submission" date="2023-09" db="EMBL/GenBank/DDBJ databases">
        <title>Paenibacillus sp. chi10 Genome sequencing and assembly.</title>
        <authorList>
            <person name="Kim I."/>
        </authorList>
    </citation>
    <scope>NUCLEOTIDE SEQUENCE [LARGE SCALE GENOMIC DNA]</scope>
    <source>
        <strain evidence="2">chi10</strain>
    </source>
</reference>
<protein>
    <submittedName>
        <fullName evidence="1">Uncharacterized protein</fullName>
    </submittedName>
</protein>
<dbReference type="RefSeq" id="WP_265332066.1">
    <property type="nucleotide sequence ID" value="NZ_JAVYAA010000001.1"/>
</dbReference>
<evidence type="ECO:0000313" key="2">
    <source>
        <dbReference type="Proteomes" id="UP001250538"/>
    </source>
</evidence>
<sequence length="41" mass="4738">MKKRITFAMEYTGIVDNVDKTVDNLGLQNQNTALPIKNEWK</sequence>
<keyword evidence="2" id="KW-1185">Reference proteome</keyword>
<dbReference type="Proteomes" id="UP001250538">
    <property type="component" value="Unassembled WGS sequence"/>
</dbReference>
<comment type="caution">
    <text evidence="1">The sequence shown here is derived from an EMBL/GenBank/DDBJ whole genome shotgun (WGS) entry which is preliminary data.</text>
</comment>
<gene>
    <name evidence="1" type="ORF">RQP50_01380</name>
</gene>
<name>A0AAJ2N2A9_9BACL</name>
<evidence type="ECO:0000313" key="1">
    <source>
        <dbReference type="EMBL" id="MDT8974892.1"/>
    </source>
</evidence>
<dbReference type="EMBL" id="JAVYAA010000001">
    <property type="protein sequence ID" value="MDT8974892.1"/>
    <property type="molecule type" value="Genomic_DNA"/>
</dbReference>
<dbReference type="AlphaFoldDB" id="A0AAJ2N2A9"/>
<proteinExistence type="predicted"/>
<accession>A0AAJ2N2A9</accession>
<organism evidence="1 2">
    <name type="scientific">Paenibacillus suaedae</name>
    <dbReference type="NCBI Taxonomy" id="3077233"/>
    <lineage>
        <taxon>Bacteria</taxon>
        <taxon>Bacillati</taxon>
        <taxon>Bacillota</taxon>
        <taxon>Bacilli</taxon>
        <taxon>Bacillales</taxon>
        <taxon>Paenibacillaceae</taxon>
        <taxon>Paenibacillus</taxon>
    </lineage>
</organism>